<accession>A0A7S4ASN2</accession>
<evidence type="ECO:0008006" key="2">
    <source>
        <dbReference type="Google" id="ProtNLM"/>
    </source>
</evidence>
<sequence>MVYDWGNGEDINYPIDNCMSIQRYKTIDSSQFRSCLVVDENKRTNRIFAKISRQSANYHLAHPKNIQSLIETLNNIIQSKPEVKRGTKCDSINTGYGIMGIRPDRNTPNNGPYAFKKTVSDERKRELQKETMKIVRHLQQSLGAIKYHVHREMSIMKQIVDGTSLTAIQDYEIAFSICRDYHSKCHIDHDMFFTVATVVGPDSNNADDIIYYFVFPTYGKFGIKIPLRSGDTLLFNPSIPHSCSNPKTKGCFIMSAYVSKKTVLNSNVL</sequence>
<proteinExistence type="predicted"/>
<name>A0A7S4ASN2_9STRA</name>
<evidence type="ECO:0000313" key="1">
    <source>
        <dbReference type="EMBL" id="CAE0725718.1"/>
    </source>
</evidence>
<dbReference type="AlphaFoldDB" id="A0A7S4ASN2"/>
<reference evidence="1" key="1">
    <citation type="submission" date="2021-01" db="EMBL/GenBank/DDBJ databases">
        <authorList>
            <person name="Corre E."/>
            <person name="Pelletier E."/>
            <person name="Niang G."/>
            <person name="Scheremetjew M."/>
            <person name="Finn R."/>
            <person name="Kale V."/>
            <person name="Holt S."/>
            <person name="Cochrane G."/>
            <person name="Meng A."/>
            <person name="Brown T."/>
            <person name="Cohen L."/>
        </authorList>
    </citation>
    <scope>NUCLEOTIDE SEQUENCE</scope>
    <source>
        <strain evidence="1">10249 10 AB</strain>
    </source>
</reference>
<organism evidence="1">
    <name type="scientific">Pseudo-nitzschia australis</name>
    <dbReference type="NCBI Taxonomy" id="44445"/>
    <lineage>
        <taxon>Eukaryota</taxon>
        <taxon>Sar</taxon>
        <taxon>Stramenopiles</taxon>
        <taxon>Ochrophyta</taxon>
        <taxon>Bacillariophyta</taxon>
        <taxon>Bacillariophyceae</taxon>
        <taxon>Bacillariophycidae</taxon>
        <taxon>Bacillariales</taxon>
        <taxon>Bacillariaceae</taxon>
        <taxon>Pseudo-nitzschia</taxon>
    </lineage>
</organism>
<dbReference type="EMBL" id="HBIX01027254">
    <property type="protein sequence ID" value="CAE0725718.1"/>
    <property type="molecule type" value="Transcribed_RNA"/>
</dbReference>
<protein>
    <recommendedName>
        <fullName evidence="2">Prolyl 4-hydroxylase alpha subunit Fe(2+) 2OG dioxygenase domain-containing protein</fullName>
    </recommendedName>
</protein>
<gene>
    <name evidence="1" type="ORF">PAUS00366_LOCUS18475</name>
</gene>